<dbReference type="PRINTS" id="PR00625">
    <property type="entry name" value="JDOMAIN"/>
</dbReference>
<keyword evidence="1" id="KW-0143">Chaperone</keyword>
<dbReference type="SUPFAM" id="SSF49493">
    <property type="entry name" value="HSP40/DnaJ peptide-binding domain"/>
    <property type="match status" value="2"/>
</dbReference>
<dbReference type="InterPro" id="IPR008971">
    <property type="entry name" value="HSP40/DnaJ_pept-bd"/>
</dbReference>
<evidence type="ECO:0000259" key="2">
    <source>
        <dbReference type="PROSITE" id="PS50076"/>
    </source>
</evidence>
<dbReference type="GO" id="GO:0051087">
    <property type="term" value="F:protein-folding chaperone binding"/>
    <property type="evidence" value="ECO:0007669"/>
    <property type="project" value="TreeGrafter"/>
</dbReference>
<dbReference type="FunFam" id="2.60.260.20:FF:000002">
    <property type="entry name" value="Dnaj homolog subfamily b member"/>
    <property type="match status" value="1"/>
</dbReference>
<dbReference type="Pfam" id="PF00226">
    <property type="entry name" value="DnaJ"/>
    <property type="match status" value="1"/>
</dbReference>
<name>A0A9N9RRV9_9DIPT</name>
<reference evidence="3" key="2">
    <citation type="submission" date="2022-10" db="EMBL/GenBank/DDBJ databases">
        <authorList>
            <consortium name="ENA_rothamsted_submissions"/>
            <consortium name="culmorum"/>
            <person name="King R."/>
        </authorList>
    </citation>
    <scope>NUCLEOTIDE SEQUENCE</scope>
</reference>
<sequence length="321" mass="37042">MAKDYYEILEINKSATDEEIKKAYRKLALKYHPDKNKDKGAEEKFKEVAEAYEVLSNKEKRETYDKYGNANYTEQQSSRPNHQQHFYTYQGDGRSTFRDFFGTDDIFSAFNQFSSFDFPQMNPQFNSFPSKKFCDDSYMKQDPPIQYELFVSLEHIYKGGIKKYKINKNNFLGNGQVVKEEKILNIEIKPGWKAGTTITFPKEGDKRPNIIPADIIFVLRDQPHKLFTRVGNDIEYTASISLKESLCCSLILDVPTLGGEIKKIDFSHEVITPYTTKVIPNLGLPSHKDPKTFGSMKISFKIRFPSTLSLDVRNQLMALLP</sequence>
<dbReference type="CDD" id="cd10747">
    <property type="entry name" value="DnaJ_C"/>
    <property type="match status" value="1"/>
</dbReference>
<protein>
    <recommendedName>
        <fullName evidence="2">J domain-containing protein</fullName>
    </recommendedName>
</protein>
<feature type="domain" description="J" evidence="2">
    <location>
        <begin position="4"/>
        <end position="68"/>
    </location>
</feature>
<dbReference type="InterPro" id="IPR002939">
    <property type="entry name" value="DnaJ_C"/>
</dbReference>
<dbReference type="Proteomes" id="UP001153620">
    <property type="component" value="Chromosome 2"/>
</dbReference>
<dbReference type="InterPro" id="IPR018253">
    <property type="entry name" value="DnaJ_domain_CS"/>
</dbReference>
<dbReference type="SMART" id="SM00271">
    <property type="entry name" value="DnaJ"/>
    <property type="match status" value="1"/>
</dbReference>
<dbReference type="AlphaFoldDB" id="A0A9N9RRV9"/>
<dbReference type="Gene3D" id="1.10.287.110">
    <property type="entry name" value="DnaJ domain"/>
    <property type="match status" value="1"/>
</dbReference>
<dbReference type="PROSITE" id="PS00636">
    <property type="entry name" value="DNAJ_1"/>
    <property type="match status" value="1"/>
</dbReference>
<evidence type="ECO:0000313" key="4">
    <source>
        <dbReference type="Proteomes" id="UP001153620"/>
    </source>
</evidence>
<dbReference type="PROSITE" id="PS50076">
    <property type="entry name" value="DNAJ_2"/>
    <property type="match status" value="1"/>
</dbReference>
<gene>
    <name evidence="3" type="ORF">CHIRRI_LOCUS5031</name>
</gene>
<proteinExistence type="predicted"/>
<reference evidence="3" key="1">
    <citation type="submission" date="2022-01" db="EMBL/GenBank/DDBJ databases">
        <authorList>
            <person name="King R."/>
        </authorList>
    </citation>
    <scope>NUCLEOTIDE SEQUENCE</scope>
</reference>
<dbReference type="Pfam" id="PF01556">
    <property type="entry name" value="DnaJ_C"/>
    <property type="match status" value="1"/>
</dbReference>
<dbReference type="PANTHER" id="PTHR24078">
    <property type="entry name" value="DNAJ HOMOLOG SUBFAMILY C MEMBER"/>
    <property type="match status" value="1"/>
</dbReference>
<dbReference type="GO" id="GO:0006457">
    <property type="term" value="P:protein folding"/>
    <property type="evidence" value="ECO:0007669"/>
    <property type="project" value="InterPro"/>
</dbReference>
<dbReference type="PANTHER" id="PTHR24078:SF553">
    <property type="entry name" value="DNAJ HOMOLOG SUBFAMILY B MEMBER 5"/>
    <property type="match status" value="1"/>
</dbReference>
<dbReference type="GO" id="GO:0051082">
    <property type="term" value="F:unfolded protein binding"/>
    <property type="evidence" value="ECO:0007669"/>
    <property type="project" value="InterPro"/>
</dbReference>
<dbReference type="SUPFAM" id="SSF46565">
    <property type="entry name" value="Chaperone J-domain"/>
    <property type="match status" value="1"/>
</dbReference>
<keyword evidence="4" id="KW-1185">Reference proteome</keyword>
<dbReference type="InterPro" id="IPR051339">
    <property type="entry name" value="DnaJ_subfamily_B"/>
</dbReference>
<dbReference type="InterPro" id="IPR036869">
    <property type="entry name" value="J_dom_sf"/>
</dbReference>
<dbReference type="OrthoDB" id="550424at2759"/>
<dbReference type="EMBL" id="OU895878">
    <property type="protein sequence ID" value="CAG9802116.1"/>
    <property type="molecule type" value="Genomic_DNA"/>
</dbReference>
<dbReference type="CDD" id="cd06257">
    <property type="entry name" value="DnaJ"/>
    <property type="match status" value="1"/>
</dbReference>
<evidence type="ECO:0000256" key="1">
    <source>
        <dbReference type="ARBA" id="ARBA00023186"/>
    </source>
</evidence>
<organism evidence="3 4">
    <name type="scientific">Chironomus riparius</name>
    <dbReference type="NCBI Taxonomy" id="315576"/>
    <lineage>
        <taxon>Eukaryota</taxon>
        <taxon>Metazoa</taxon>
        <taxon>Ecdysozoa</taxon>
        <taxon>Arthropoda</taxon>
        <taxon>Hexapoda</taxon>
        <taxon>Insecta</taxon>
        <taxon>Pterygota</taxon>
        <taxon>Neoptera</taxon>
        <taxon>Endopterygota</taxon>
        <taxon>Diptera</taxon>
        <taxon>Nematocera</taxon>
        <taxon>Chironomoidea</taxon>
        <taxon>Chironomidae</taxon>
        <taxon>Chironominae</taxon>
        <taxon>Chironomus</taxon>
    </lineage>
</organism>
<evidence type="ECO:0000313" key="3">
    <source>
        <dbReference type="EMBL" id="CAG9802116.1"/>
    </source>
</evidence>
<dbReference type="InterPro" id="IPR001623">
    <property type="entry name" value="DnaJ_domain"/>
</dbReference>
<accession>A0A9N9RRV9</accession>
<dbReference type="GO" id="GO:0005829">
    <property type="term" value="C:cytosol"/>
    <property type="evidence" value="ECO:0007669"/>
    <property type="project" value="TreeGrafter"/>
</dbReference>
<dbReference type="Gene3D" id="2.60.260.20">
    <property type="entry name" value="Urease metallochaperone UreE, N-terminal domain"/>
    <property type="match status" value="2"/>
</dbReference>